<feature type="compositionally biased region" description="Acidic residues" evidence="4">
    <location>
        <begin position="153"/>
        <end position="172"/>
    </location>
</feature>
<feature type="compositionally biased region" description="Basic and acidic residues" evidence="4">
    <location>
        <begin position="524"/>
        <end position="543"/>
    </location>
</feature>
<dbReference type="SUPFAM" id="SSF53032">
    <property type="entry name" value="tRNA-intron endonuclease catalytic domain-like"/>
    <property type="match status" value="1"/>
</dbReference>
<comment type="similarity">
    <text evidence="1">Belongs to the tRNA-intron endonuclease family.</text>
</comment>
<feature type="compositionally biased region" description="Basic and acidic residues" evidence="4">
    <location>
        <begin position="1229"/>
        <end position="1275"/>
    </location>
</feature>
<feature type="compositionally biased region" description="Low complexity" evidence="4">
    <location>
        <begin position="613"/>
        <end position="623"/>
    </location>
</feature>
<dbReference type="Pfam" id="PF01974">
    <property type="entry name" value="tRNA_int_endo"/>
    <property type="match status" value="1"/>
</dbReference>
<dbReference type="CDD" id="cd22363">
    <property type="entry name" value="tRNA-intron_lyase_C"/>
    <property type="match status" value="1"/>
</dbReference>
<feature type="region of interest" description="Disordered" evidence="4">
    <location>
        <begin position="852"/>
        <end position="892"/>
    </location>
</feature>
<evidence type="ECO:0000313" key="7">
    <source>
        <dbReference type="RefSeq" id="XP_012941206.1"/>
    </source>
</evidence>
<dbReference type="PANTHER" id="PTHR21227:SF0">
    <property type="entry name" value="TRNA-SPLICING ENDONUCLEASE SUBUNIT SEN2"/>
    <property type="match status" value="1"/>
</dbReference>
<feature type="compositionally biased region" description="Acidic residues" evidence="4">
    <location>
        <begin position="288"/>
        <end position="319"/>
    </location>
</feature>
<feature type="compositionally biased region" description="Basic and acidic residues" evidence="4">
    <location>
        <begin position="637"/>
        <end position="648"/>
    </location>
</feature>
<feature type="compositionally biased region" description="Polar residues" evidence="4">
    <location>
        <begin position="696"/>
        <end position="727"/>
    </location>
</feature>
<feature type="compositionally biased region" description="Basic and acidic residues" evidence="4">
    <location>
        <begin position="489"/>
        <end position="517"/>
    </location>
</feature>
<evidence type="ECO:0000256" key="3">
    <source>
        <dbReference type="ARBA" id="ARBA00034031"/>
    </source>
</evidence>
<sequence length="1850" mass="197360">MRRSRQEAQKRKKPRWHVKKEPPFPVPVATETGEEPSAQTWFYYTGFIEGATVVVRHSGDMDFLYKMGFFGKGTLSRSEPCFAQRKQKVNLRVPSSTSASQGDGVTFNTMLAPVMNKRTYLAHCRYKALQEGRTSQFNEISYHEEQQQCLVDSSDEDEEDDDDDNAEDEGDDYFLGAGGLERGFDPGGPRVDLFSVTDLSTLPLHQLVSLLSQVAILSSEQIATFMEVPYSMADLERKFRNIRSSELRMLRQLYAVNFPGRNFKEGEVITLDDDSPTKSGGRRAVGGADDDEEDDDDDDDEDAVVILDSDDEEDEEEEDSPGKSEEGEQESRGGGDGKRKKDKENDEEGVGKKKEPRGGGWSDEEAGDADFWGVEKTTVESGSLRDGKKEGISSSSSSSFGKEGEEKEEATGEDVKALDVRVAEKTEVSPGEVGGRERKMETEDNSIQRGMEEDEGGRGGSRSGGAAVDESEGGDTDKKVKGDVAVATADKDGGGKDVGADEKDGGGGREGVADDVGRGSGVAADDKGGVKGCEGDGVVKDDDSGGDGGGGAAKEEGERKSGGKGDTSKGGGDDNDDDTKEEKSSVSVIRSSGDTDRSSKVKDGSENDGEGKVNGSSSSKSSSSGGGELSTDGGGFESRKVVEAKQTEDAGVSGKGQGQDGKSPCRERDVDDREKKSNGICFNSVTPDKGGRGSESGASTSSARWIQNGGERNSMSPSNSRQISLPMTESEGDDDSLENVAGDGRHGNGMSMVVAAVDDDSSNDSDDVICIESESAEPKKLHRFLSQPSAGQGSGSTSSAIDTRTVQFMSSITEQPTYVQASVGFRTWGHVVHFNYSGDPSHLPTAMSVQEKGKEVGGGGGSGKMPHHHHQQQQQQRGGGGTAAAPATSSSRVYERVFPPIKSLLPNPSSQGAVIKQRVKPLPCLNTAKMLLMNRAPPSSRSTAPAPSSNTILPSSSASSSAASASTTAGFQTLPGSAGVSKHFIYHPNKTPPSKLQSRSSKEVGKRSPFSGSSKRQPSLSLIDLQRYLLAVGAVLSCEEMNDPEKLDEISEQKLRVLSRLLARLDSAAEDDRETLLLSFQEKLFDYLSLQDISLQRESLILKFVLLKESIPGISADVHTRVTDLLSPSQLSVLGSRFEYVRSKMPHLFSEGTSWANPVSVEDVDMVDLTSDTPSKGVTDRDTSGKGITGRDISVEGDTDMDTSVKGDTDKDTSVTSGPETNEISESVGKTEGERGKDGESKKKEEGSEKEENGKKKKEEEENMDEGVKEEDVHHSGKRKSPMDGCPVKDEVKKAKLSEGNSSGGRLVGVAGGSEEDRVGKNAVGGAEEAQSGNASLLNEKADAVCESDKSGEVAPNLGSCSSPSSSVSASGGSKSGRDGDEGVVAACESSARRDGGGGGVERLASGGGVERLASGGGGGSGCVDDGGVREEREKGAELSGLSASETESSSSCPRGEKTASGSETKKEADSTIRRSLKFGDGNGADGDDDDDDGDKNGEDDDDNDDVTESKAVKAAGGDCSIVSVDLEDTNQPSADGRNSDDSSSPQGQGQNPQRGVQGQGQGHPPPPVVGLGAGPGTSTEDQICIGSSSSSEEEEEVGEYRPEKRQRLKQQRFSCHPYSAADDQRADWDALVVANSSDEDSNSEAPASRAKWRPCLKQDPCPVEESLHLMLEEAFFLSFGLGCLRIFDPEEKLLDLTQTWQQFQVLKEQFLPHYVAYHYFRSKGWVPKSGLKFGCDFILYREGPPFYHGSYSVVVRAVKGDTLMACTREDGVNFDTRSLSWISLAGLNRITEHVAKELMFCYVVWPADLSHEECLSPACIAKFKVKEVVVSRWVPSQERDNKTEEEEIP</sequence>
<dbReference type="Gene3D" id="3.40.1350.10">
    <property type="match status" value="1"/>
</dbReference>
<feature type="compositionally biased region" description="Basic and acidic residues" evidence="4">
    <location>
        <begin position="1203"/>
        <end position="1213"/>
    </location>
</feature>
<feature type="compositionally biased region" description="Polar residues" evidence="4">
    <location>
        <begin position="1214"/>
        <end position="1225"/>
    </location>
</feature>
<accession>A0ABM1A5G8</accession>
<feature type="compositionally biased region" description="Low complexity" evidence="4">
    <location>
        <begin position="392"/>
        <end position="401"/>
    </location>
</feature>
<feature type="region of interest" description="Disordered" evidence="4">
    <location>
        <begin position="936"/>
        <end position="962"/>
    </location>
</feature>
<dbReference type="GeneID" id="101857841"/>
<feature type="compositionally biased region" description="Gly residues" evidence="4">
    <location>
        <begin position="1397"/>
        <end position="1422"/>
    </location>
</feature>
<evidence type="ECO:0000256" key="4">
    <source>
        <dbReference type="SAM" id="MobiDB-lite"/>
    </source>
</evidence>
<feature type="compositionally biased region" description="Basic and acidic residues" evidence="4">
    <location>
        <begin position="663"/>
        <end position="677"/>
    </location>
</feature>
<feature type="compositionally biased region" description="Gly residues" evidence="4">
    <location>
        <begin position="1302"/>
        <end position="1312"/>
    </location>
</feature>
<evidence type="ECO:0000256" key="2">
    <source>
        <dbReference type="ARBA" id="ARBA00012573"/>
    </source>
</evidence>
<feature type="compositionally biased region" description="Basic and acidic residues" evidence="4">
    <location>
        <begin position="320"/>
        <end position="357"/>
    </location>
</feature>
<feature type="compositionally biased region" description="Low complexity" evidence="4">
    <location>
        <begin position="1546"/>
        <end position="1557"/>
    </location>
</feature>
<feature type="region of interest" description="Disordered" evidence="4">
    <location>
        <begin position="1169"/>
        <end position="1621"/>
    </location>
</feature>
<feature type="compositionally biased region" description="Basic and acidic residues" evidence="4">
    <location>
        <begin position="1464"/>
        <end position="1473"/>
    </location>
</feature>
<gene>
    <name evidence="7" type="primary">LOC101857841</name>
</gene>
<feature type="compositionally biased region" description="Basic and acidic residues" evidence="4">
    <location>
        <begin position="553"/>
        <end position="567"/>
    </location>
</feature>
<feature type="region of interest" description="Disordered" evidence="4">
    <location>
        <begin position="982"/>
        <end position="1017"/>
    </location>
</feature>
<name>A0ABM1A5G8_APLCA</name>
<dbReference type="EC" id="4.6.1.16" evidence="2"/>
<feature type="compositionally biased region" description="Basic and acidic residues" evidence="4">
    <location>
        <begin position="1340"/>
        <end position="1352"/>
    </location>
</feature>
<organism evidence="6 7">
    <name type="scientific">Aplysia californica</name>
    <name type="common">California sea hare</name>
    <dbReference type="NCBI Taxonomy" id="6500"/>
    <lineage>
        <taxon>Eukaryota</taxon>
        <taxon>Metazoa</taxon>
        <taxon>Spiralia</taxon>
        <taxon>Lophotrochozoa</taxon>
        <taxon>Mollusca</taxon>
        <taxon>Gastropoda</taxon>
        <taxon>Heterobranchia</taxon>
        <taxon>Euthyneura</taxon>
        <taxon>Tectipleura</taxon>
        <taxon>Aplysiida</taxon>
        <taxon>Aplysioidea</taxon>
        <taxon>Aplysiidae</taxon>
        <taxon>Aplysia</taxon>
    </lineage>
</organism>
<feature type="compositionally biased region" description="Basic and acidic residues" evidence="4">
    <location>
        <begin position="1287"/>
        <end position="1297"/>
    </location>
</feature>
<feature type="region of interest" description="Disordered" evidence="4">
    <location>
        <begin position="148"/>
        <end position="172"/>
    </location>
</feature>
<evidence type="ECO:0000313" key="6">
    <source>
        <dbReference type="Proteomes" id="UP000694888"/>
    </source>
</evidence>
<feature type="compositionally biased region" description="Acidic residues" evidence="4">
    <location>
        <begin position="1486"/>
        <end position="1507"/>
    </location>
</feature>
<evidence type="ECO:0000259" key="5">
    <source>
        <dbReference type="Pfam" id="PF01974"/>
    </source>
</evidence>
<proteinExistence type="inferred from homology"/>
<dbReference type="InterPro" id="IPR006677">
    <property type="entry name" value="tRNA_intron_Endonuc_cat-like"/>
</dbReference>
<feature type="compositionally biased region" description="Basic and acidic residues" evidence="4">
    <location>
        <begin position="1427"/>
        <end position="1437"/>
    </location>
</feature>
<dbReference type="Proteomes" id="UP000694888">
    <property type="component" value="Unplaced"/>
</dbReference>
<feature type="region of interest" description="Disordered" evidence="4">
    <location>
        <begin position="267"/>
        <end position="746"/>
    </location>
</feature>
<dbReference type="InterPro" id="IPR011856">
    <property type="entry name" value="tRNA_endonuc-like_dom_sf"/>
</dbReference>
<protein>
    <recommendedName>
        <fullName evidence="2">tRNA-intron lyase</fullName>
        <ecNumber evidence="2">4.6.1.16</ecNumber>
    </recommendedName>
</protein>
<comment type="catalytic activity">
    <reaction evidence="3">
        <text>pretRNA = a 3'-half-tRNA molecule with a 5'-OH end + a 5'-half-tRNA molecule with a 2',3'-cyclic phosphate end + an intron with a 2',3'-cyclic phosphate and a 5'-hydroxyl terminus.</text>
        <dbReference type="EC" id="4.6.1.16"/>
    </reaction>
</comment>
<reference evidence="7" key="1">
    <citation type="submission" date="2025-08" db="UniProtKB">
        <authorList>
            <consortium name="RefSeq"/>
        </authorList>
    </citation>
    <scope>IDENTIFICATION</scope>
</reference>
<keyword evidence="6" id="KW-1185">Reference proteome</keyword>
<feature type="compositionally biased region" description="Gly residues" evidence="4">
    <location>
        <begin position="624"/>
        <end position="636"/>
    </location>
</feature>
<feature type="compositionally biased region" description="Basic and acidic residues" evidence="4">
    <location>
        <begin position="402"/>
        <end position="427"/>
    </location>
</feature>
<feature type="compositionally biased region" description="Basic and acidic residues" evidence="4">
    <location>
        <begin position="593"/>
        <end position="611"/>
    </location>
</feature>
<dbReference type="PANTHER" id="PTHR21227">
    <property type="entry name" value="TRNA-SPLICING ENDONUCLEASE SUBUNIT SEN2"/>
    <property type="match status" value="1"/>
</dbReference>
<feature type="domain" description="tRNA intron endonuclease catalytic" evidence="5">
    <location>
        <begin position="1711"/>
        <end position="1804"/>
    </location>
</feature>
<feature type="compositionally biased region" description="Low complexity" evidence="4">
    <location>
        <begin position="1359"/>
        <end position="1373"/>
    </location>
</feature>
<evidence type="ECO:0000256" key="1">
    <source>
        <dbReference type="ARBA" id="ARBA00008078"/>
    </source>
</evidence>
<feature type="region of interest" description="Disordered" evidence="4">
    <location>
        <begin position="1"/>
        <end position="32"/>
    </location>
</feature>
<dbReference type="InterPro" id="IPR006676">
    <property type="entry name" value="tRNA_splic"/>
</dbReference>
<feature type="compositionally biased region" description="Low complexity" evidence="4">
    <location>
        <begin position="1438"/>
        <end position="1452"/>
    </location>
</feature>
<dbReference type="RefSeq" id="XP_012941206.1">
    <property type="nucleotide sequence ID" value="XM_013085752.2"/>
</dbReference>
<dbReference type="InterPro" id="IPR036167">
    <property type="entry name" value="tRNA_intron_Endo_cat-like_sf"/>
</dbReference>